<name>A0A4Z1JHT1_9HELO</name>
<proteinExistence type="predicted"/>
<evidence type="ECO:0000313" key="1">
    <source>
        <dbReference type="EMBL" id="TGO71070.1"/>
    </source>
</evidence>
<sequence length="102" mass="11283">MADILAEIKKRLTSEDEASRKLFQRDLYETIASTETPKETAIHAEGPQNLKELQARTGAHPLTLGALYSPDCRPVKSSADLIVRPSVEIHGLSRINPSNCDR</sequence>
<reference evidence="1 2" key="1">
    <citation type="submission" date="2017-12" db="EMBL/GenBank/DDBJ databases">
        <title>Comparative genomics of Botrytis spp.</title>
        <authorList>
            <person name="Valero-Jimenez C.A."/>
            <person name="Tapia P."/>
            <person name="Veloso J."/>
            <person name="Silva-Moreno E."/>
            <person name="Staats M."/>
            <person name="Valdes J.H."/>
            <person name="Van Kan J.A.L."/>
        </authorList>
    </citation>
    <scope>NUCLEOTIDE SEQUENCE [LARGE SCALE GENOMIC DNA]</scope>
    <source>
        <strain evidence="1 2">Be9601</strain>
    </source>
</reference>
<gene>
    <name evidence="1" type="ORF">BELL_0624g00060</name>
</gene>
<accession>A0A4Z1JHT1</accession>
<organism evidence="1 2">
    <name type="scientific">Botrytis elliptica</name>
    <dbReference type="NCBI Taxonomy" id="278938"/>
    <lineage>
        <taxon>Eukaryota</taxon>
        <taxon>Fungi</taxon>
        <taxon>Dikarya</taxon>
        <taxon>Ascomycota</taxon>
        <taxon>Pezizomycotina</taxon>
        <taxon>Leotiomycetes</taxon>
        <taxon>Helotiales</taxon>
        <taxon>Sclerotiniaceae</taxon>
        <taxon>Botrytis</taxon>
    </lineage>
</organism>
<evidence type="ECO:0000313" key="2">
    <source>
        <dbReference type="Proteomes" id="UP000297229"/>
    </source>
</evidence>
<protein>
    <submittedName>
        <fullName evidence="1">Uncharacterized protein</fullName>
    </submittedName>
</protein>
<dbReference type="AlphaFoldDB" id="A0A4Z1JHT1"/>
<dbReference type="Proteomes" id="UP000297229">
    <property type="component" value="Unassembled WGS sequence"/>
</dbReference>
<keyword evidence="2" id="KW-1185">Reference proteome</keyword>
<dbReference type="EMBL" id="PQXM01000622">
    <property type="protein sequence ID" value="TGO71070.1"/>
    <property type="molecule type" value="Genomic_DNA"/>
</dbReference>
<comment type="caution">
    <text evidence="1">The sequence shown here is derived from an EMBL/GenBank/DDBJ whole genome shotgun (WGS) entry which is preliminary data.</text>
</comment>